<keyword evidence="2" id="KW-1185">Reference proteome</keyword>
<dbReference type="RefSeq" id="WP_187670563.1">
    <property type="nucleotide sequence ID" value="NZ_CAJFCI010000031.1"/>
</dbReference>
<sequence length="77" mass="8802">MSKAQALFKTLFDGPRDPRSDEYQAGCLYILRRKLDGIPQQDCPYRMPSAQADAWLAGCQEGLRQYSYLQQNEEAQA</sequence>
<reference evidence="1 2" key="1">
    <citation type="submission" date="2020-08" db="EMBL/GenBank/DDBJ databases">
        <authorList>
            <person name="Criscuolo A."/>
        </authorList>
    </citation>
    <scope>NUCLEOTIDE SEQUENCE [LARGE SCALE GENOMIC DNA]</scope>
    <source>
        <strain evidence="1">CIP111764</strain>
    </source>
</reference>
<name>A0A7U7EMK8_9GAMM</name>
<protein>
    <submittedName>
        <fullName evidence="1">Uncharacterized protein</fullName>
    </submittedName>
</protein>
<dbReference type="AlphaFoldDB" id="A0A7U7EMK8"/>
<evidence type="ECO:0000313" key="1">
    <source>
        <dbReference type="EMBL" id="CAD5107212.1"/>
    </source>
</evidence>
<dbReference type="Proteomes" id="UP000583387">
    <property type="component" value="Unassembled WGS sequence"/>
</dbReference>
<evidence type="ECO:0000313" key="2">
    <source>
        <dbReference type="Proteomes" id="UP000583387"/>
    </source>
</evidence>
<accession>A0A7U7EMK8</accession>
<gene>
    <name evidence="1" type="ORF">PSEWESI4_01483</name>
</gene>
<comment type="caution">
    <text evidence="1">The sequence shown here is derived from an EMBL/GenBank/DDBJ whole genome shotgun (WGS) entry which is preliminary data.</text>
</comment>
<dbReference type="EMBL" id="CAJFCI010000031">
    <property type="protein sequence ID" value="CAD5107212.1"/>
    <property type="molecule type" value="Genomic_DNA"/>
</dbReference>
<organism evidence="1 2">
    <name type="scientific">Zestomonas carbonaria</name>
    <dbReference type="NCBI Taxonomy" id="2762745"/>
    <lineage>
        <taxon>Bacteria</taxon>
        <taxon>Pseudomonadati</taxon>
        <taxon>Pseudomonadota</taxon>
        <taxon>Gammaproteobacteria</taxon>
        <taxon>Pseudomonadales</taxon>
        <taxon>Pseudomonadaceae</taxon>
        <taxon>Zestomonas</taxon>
    </lineage>
</organism>
<proteinExistence type="predicted"/>